<evidence type="ECO:0000256" key="1">
    <source>
        <dbReference type="ARBA" id="ARBA00022729"/>
    </source>
</evidence>
<feature type="domain" description="Outer membrane protein assembly factor BamE" evidence="3">
    <location>
        <begin position="75"/>
        <end position="146"/>
    </location>
</feature>
<dbReference type="GO" id="GO:0019867">
    <property type="term" value="C:outer membrane"/>
    <property type="evidence" value="ECO:0007669"/>
    <property type="project" value="InterPro"/>
</dbReference>
<accession>A0A2U2HDM8</accession>
<comment type="caution">
    <text evidence="4">The sequence shown here is derived from an EMBL/GenBank/DDBJ whole genome shotgun (WGS) entry which is preliminary data.</text>
</comment>
<dbReference type="InterPro" id="IPR007450">
    <property type="entry name" value="BamE_dom"/>
</dbReference>
<keyword evidence="5" id="KW-1185">Reference proteome</keyword>
<evidence type="ECO:0000256" key="2">
    <source>
        <dbReference type="ARBA" id="ARBA00023136"/>
    </source>
</evidence>
<evidence type="ECO:0000313" key="4">
    <source>
        <dbReference type="EMBL" id="PWF41231.1"/>
    </source>
</evidence>
<evidence type="ECO:0000313" key="5">
    <source>
        <dbReference type="Proteomes" id="UP000241421"/>
    </source>
</evidence>
<evidence type="ECO:0000259" key="3">
    <source>
        <dbReference type="Pfam" id="PF04355"/>
    </source>
</evidence>
<protein>
    <submittedName>
        <fullName evidence="4">Outer membrane protein assembly factor BamE</fullName>
    </submittedName>
</protein>
<dbReference type="Pfam" id="PF04355">
    <property type="entry name" value="BamE"/>
    <property type="match status" value="1"/>
</dbReference>
<dbReference type="Gene3D" id="3.30.1450.10">
    <property type="match status" value="1"/>
</dbReference>
<gene>
    <name evidence="4" type="ORF">C7C56_025255</name>
</gene>
<name>A0A2U2HDM8_9BURK</name>
<proteinExistence type="predicted"/>
<dbReference type="Proteomes" id="UP000241421">
    <property type="component" value="Unassembled WGS sequence"/>
</dbReference>
<dbReference type="AlphaFoldDB" id="A0A2U2HDM8"/>
<keyword evidence="2" id="KW-0472">Membrane</keyword>
<sequence>MRNPEIFTAKKDTAGKDLPNPIVIEYANYYYSDKAPKAAEENMRAARVLSVHFAGPMLVHYRLSSTFAGESTDFDENKVGKISKGMSEAEVVAVMGTPSGRSIHPYTSDVDGTGISYYRVSMNNVTNKFHTKIFTVYFDAKKKVSDFDLKVNVK</sequence>
<keyword evidence="1" id="KW-0732">Signal</keyword>
<dbReference type="EMBL" id="PXWF02000314">
    <property type="protein sequence ID" value="PWF41231.1"/>
    <property type="molecule type" value="Genomic_DNA"/>
</dbReference>
<reference evidence="4 5" key="1">
    <citation type="submission" date="2018-04" db="EMBL/GenBank/DDBJ databases">
        <title>Massilia violaceinigra sp. nov., a novel purple-pigmented bacterium isolated from Tianshan glacier, Xinjiang, China.</title>
        <authorList>
            <person name="Wang H."/>
        </authorList>
    </citation>
    <scope>NUCLEOTIDE SEQUENCE [LARGE SCALE GENOMIC DNA]</scope>
    <source>
        <strain evidence="4 5">B448-2</strain>
    </source>
</reference>
<organism evidence="4 5">
    <name type="scientific">Massilia glaciei</name>
    <dbReference type="NCBI Taxonomy" id="1524097"/>
    <lineage>
        <taxon>Bacteria</taxon>
        <taxon>Pseudomonadati</taxon>
        <taxon>Pseudomonadota</taxon>
        <taxon>Betaproteobacteria</taxon>
        <taxon>Burkholderiales</taxon>
        <taxon>Oxalobacteraceae</taxon>
        <taxon>Telluria group</taxon>
        <taxon>Massilia</taxon>
    </lineage>
</organism>
<dbReference type="InterPro" id="IPR037873">
    <property type="entry name" value="BamE-like"/>
</dbReference>